<proteinExistence type="predicted"/>
<protein>
    <submittedName>
        <fullName evidence="1">Zinc-binding dehydrogenase</fullName>
    </submittedName>
</protein>
<accession>A0A1X7JFK6</accession>
<dbReference type="EMBL" id="FXAT01000002">
    <property type="protein sequence ID" value="SMG26476.1"/>
    <property type="molecule type" value="Genomic_DNA"/>
</dbReference>
<dbReference type="SUPFAM" id="SSF51735">
    <property type="entry name" value="NAD(P)-binding Rossmann-fold domains"/>
    <property type="match status" value="1"/>
</dbReference>
<dbReference type="AlphaFoldDB" id="A0A1X7JFK6"/>
<reference evidence="2" key="1">
    <citation type="submission" date="2017-04" db="EMBL/GenBank/DDBJ databases">
        <authorList>
            <person name="Varghese N."/>
            <person name="Submissions S."/>
        </authorList>
    </citation>
    <scope>NUCLEOTIDE SEQUENCE [LARGE SCALE GENOMIC DNA]</scope>
    <source>
        <strain evidence="2">LMG 29540</strain>
    </source>
</reference>
<evidence type="ECO:0000313" key="2">
    <source>
        <dbReference type="Proteomes" id="UP000193228"/>
    </source>
</evidence>
<keyword evidence="2" id="KW-1185">Reference proteome</keyword>
<gene>
    <name evidence="1" type="ORF">SAMN06265784_102536</name>
</gene>
<name>A0A1X7JFK6_9BURK</name>
<organism evidence="1 2">
    <name type="scientific">Paraburkholderia susongensis</name>
    <dbReference type="NCBI Taxonomy" id="1515439"/>
    <lineage>
        <taxon>Bacteria</taxon>
        <taxon>Pseudomonadati</taxon>
        <taxon>Pseudomonadota</taxon>
        <taxon>Betaproteobacteria</taxon>
        <taxon>Burkholderiales</taxon>
        <taxon>Burkholderiaceae</taxon>
        <taxon>Paraburkholderia</taxon>
    </lineage>
</organism>
<evidence type="ECO:0000313" key="1">
    <source>
        <dbReference type="EMBL" id="SMG26476.1"/>
    </source>
</evidence>
<dbReference type="Gene3D" id="3.90.180.10">
    <property type="entry name" value="Medium-chain alcohol dehydrogenases, catalytic domain"/>
    <property type="match status" value="1"/>
</dbReference>
<dbReference type="InterPro" id="IPR036291">
    <property type="entry name" value="NAD(P)-bd_dom_sf"/>
</dbReference>
<dbReference type="STRING" id="1515439.SAMN06265784_102536"/>
<dbReference type="Proteomes" id="UP000193228">
    <property type="component" value="Unassembled WGS sequence"/>
</dbReference>
<dbReference type="Gene3D" id="3.40.50.720">
    <property type="entry name" value="NAD(P)-binding Rossmann-like Domain"/>
    <property type="match status" value="1"/>
</dbReference>
<sequence>MNDDTATVHTGKQAIHAAPVRSYCVGETVMLDGSARLPVVACMESDEVHTAPLSPMRLAFTVSSSDSATCVPSRTPRHALNVPPHLAVRDALLLPGCWPKVWVGLTCRLNVRAHEAVLIHHAHTTAGMLATILALEIGADVLAVCDSAEAARRLIALGASEAATYASCWPELMREHGGADVVLDLAGGRYTGMSTLCARRHARIGVMDAAGHGLFDETQWQRFIARQLALIVADWSPLREAACASEAALAFDAITRTSGWARFTRARPDSPFESHCDH</sequence>